<reference evidence="2" key="1">
    <citation type="journal article" date="2019" name="Int. J. Syst. Evol. Microbiol.">
        <title>The Global Catalogue of Microorganisms (GCM) 10K type strain sequencing project: providing services to taxonomists for standard genome sequencing and annotation.</title>
        <authorList>
            <consortium name="The Broad Institute Genomics Platform"/>
            <consortium name="The Broad Institute Genome Sequencing Center for Infectious Disease"/>
            <person name="Wu L."/>
            <person name="Ma J."/>
        </authorList>
    </citation>
    <scope>NUCLEOTIDE SEQUENCE [LARGE SCALE GENOMIC DNA]</scope>
    <source>
        <strain evidence="2">JCM 19129</strain>
    </source>
</reference>
<accession>A0ABP9FTZ8</accession>
<sequence length="100" mass="11449">MSKQLPVTETKMRIKGSFLHVENTDLTLKPGDAWMLNLSRVDGYLDPATPEVAELIRKAKAEAWNECVERVKSSHGIGIDPRYYRVWRSANPYQETGEQE</sequence>
<evidence type="ECO:0000313" key="1">
    <source>
        <dbReference type="EMBL" id="GAA4915722.1"/>
    </source>
</evidence>
<organism evidence="1 2">
    <name type="scientific">Nesterenkonia rhizosphaerae</name>
    <dbReference type="NCBI Taxonomy" id="1348272"/>
    <lineage>
        <taxon>Bacteria</taxon>
        <taxon>Bacillati</taxon>
        <taxon>Actinomycetota</taxon>
        <taxon>Actinomycetes</taxon>
        <taxon>Micrococcales</taxon>
        <taxon>Micrococcaceae</taxon>
        <taxon>Nesterenkonia</taxon>
    </lineage>
</organism>
<keyword evidence="2" id="KW-1185">Reference proteome</keyword>
<dbReference type="Proteomes" id="UP001500368">
    <property type="component" value="Unassembled WGS sequence"/>
</dbReference>
<proteinExistence type="predicted"/>
<dbReference type="EMBL" id="BAABLW010000005">
    <property type="protein sequence ID" value="GAA4915722.1"/>
    <property type="molecule type" value="Genomic_DNA"/>
</dbReference>
<protein>
    <submittedName>
        <fullName evidence="1">Uncharacterized protein</fullName>
    </submittedName>
</protein>
<name>A0ABP9FTZ8_9MICC</name>
<evidence type="ECO:0000313" key="2">
    <source>
        <dbReference type="Proteomes" id="UP001500368"/>
    </source>
</evidence>
<gene>
    <name evidence="1" type="ORF">GCM10025790_08410</name>
</gene>
<comment type="caution">
    <text evidence="1">The sequence shown here is derived from an EMBL/GenBank/DDBJ whole genome shotgun (WGS) entry which is preliminary data.</text>
</comment>